<organism evidence="2 3">
    <name type="scientific">Alcanivorax borkumensis (strain ATCC 700651 / DSM 11573 / NCIMB 13689 / SK2)</name>
    <dbReference type="NCBI Taxonomy" id="393595"/>
    <lineage>
        <taxon>Bacteria</taxon>
        <taxon>Pseudomonadati</taxon>
        <taxon>Pseudomonadota</taxon>
        <taxon>Gammaproteobacteria</taxon>
        <taxon>Oceanospirillales</taxon>
        <taxon>Alcanivoracaceae</taxon>
        <taxon>Alcanivorax</taxon>
    </lineage>
</organism>
<gene>
    <name evidence="2" type="ordered locus">ABO_0505</name>
</gene>
<dbReference type="eggNOG" id="COG3184">
    <property type="taxonomic scope" value="Bacteria"/>
</dbReference>
<sequence>MKNFLTIILLSLVSVAVHGEEPGGKVAAAKEVLVASNAKAIFTEARKQIESMTDQALAKTIPADKKGMVERYKKRVQSILDEGLNWGAMEAQMLDIYQRTFSQKEMQDMATFYQSESGQAIMKKMPKVMAESVQISQRQMQHVMPSLRQMFSDMEAELAHTEVQKQ</sequence>
<evidence type="ECO:0000313" key="2">
    <source>
        <dbReference type="EMBL" id="CAL15953.1"/>
    </source>
</evidence>
<accession>Q0VS95</accession>
<keyword evidence="3" id="KW-1185">Reference proteome</keyword>
<dbReference type="KEGG" id="abo:ABO_0505"/>
<name>Q0VS95_ALCBS</name>
<dbReference type="STRING" id="393595.ABO_0505"/>
<dbReference type="Proteomes" id="UP000008871">
    <property type="component" value="Chromosome"/>
</dbReference>
<dbReference type="HOGENOM" id="CLU_107918_2_1_6"/>
<feature type="domain" description="DUF2059" evidence="1">
    <location>
        <begin position="88"/>
        <end position="145"/>
    </location>
</feature>
<dbReference type="EMBL" id="AM286690">
    <property type="protein sequence ID" value="CAL15953.1"/>
    <property type="molecule type" value="Genomic_DNA"/>
</dbReference>
<proteinExistence type="predicted"/>
<dbReference type="OrthoDB" id="191313at2"/>
<dbReference type="Pfam" id="PF09832">
    <property type="entry name" value="DUF2059"/>
    <property type="match status" value="1"/>
</dbReference>
<dbReference type="AlphaFoldDB" id="Q0VS95"/>
<dbReference type="InterPro" id="IPR018637">
    <property type="entry name" value="DUF2059"/>
</dbReference>
<evidence type="ECO:0000259" key="1">
    <source>
        <dbReference type="Pfam" id="PF09832"/>
    </source>
</evidence>
<evidence type="ECO:0000313" key="3">
    <source>
        <dbReference type="Proteomes" id="UP000008871"/>
    </source>
</evidence>
<reference evidence="2 3" key="1">
    <citation type="journal article" date="2006" name="Nat. Biotechnol.">
        <title>Genome sequence of the ubiquitous hydrocarbon-degrading marine bacterium Alcanivorax borkumensis.</title>
        <authorList>
            <person name="Schneiker S."/>
            <person name="Martins dos Santos V.A.P."/>
            <person name="Bartels D."/>
            <person name="Bekel T."/>
            <person name="Brecht M."/>
            <person name="Buhrmester J."/>
            <person name="Chernikova T.N."/>
            <person name="Denaro R."/>
            <person name="Ferrer M."/>
            <person name="Gertler C."/>
            <person name="Goesmann A."/>
            <person name="Golyshina O.V."/>
            <person name="Kaminski F."/>
            <person name="Khachane A.N."/>
            <person name="Lang S."/>
            <person name="Linke B."/>
            <person name="McHardy A.C."/>
            <person name="Meyer F."/>
            <person name="Nechitaylo T."/>
            <person name="Puehler A."/>
            <person name="Regenhardt D."/>
            <person name="Rupp O."/>
            <person name="Sabirova J.S."/>
            <person name="Selbitschka W."/>
            <person name="Yakimov M.M."/>
            <person name="Timmis K.N."/>
            <person name="Vorhoelter F.-J."/>
            <person name="Weidner S."/>
            <person name="Kaiser O."/>
            <person name="Golyshin P.N."/>
        </authorList>
    </citation>
    <scope>NUCLEOTIDE SEQUENCE [LARGE SCALE GENOMIC DNA]</scope>
    <source>
        <strain evidence="3">ATCC 700651 / DSM 11573 / NCIMB 13689 / SK2</strain>
    </source>
</reference>
<protein>
    <recommendedName>
        <fullName evidence="1">DUF2059 domain-containing protein</fullName>
    </recommendedName>
</protein>
<dbReference type="RefSeq" id="WP_011587791.1">
    <property type="nucleotide sequence ID" value="NC_008260.1"/>
</dbReference>